<name>A0AA87CCD8_9CAUD</name>
<protein>
    <submittedName>
        <fullName evidence="1">Uncharacterized protein</fullName>
    </submittedName>
</protein>
<evidence type="ECO:0000313" key="1">
    <source>
        <dbReference type="EMBL" id="DBA35361.1"/>
    </source>
</evidence>
<evidence type="ECO:0000313" key="2">
    <source>
        <dbReference type="Proteomes" id="UP001302265"/>
    </source>
</evidence>
<dbReference type="EMBL" id="BK063676">
    <property type="protein sequence ID" value="DBA35361.1"/>
    <property type="molecule type" value="Genomic_DNA"/>
</dbReference>
<dbReference type="RefSeq" id="YP_011108914.1">
    <property type="nucleotide sequence ID" value="NC_092586.1"/>
</dbReference>
<dbReference type="GeneID" id="98835761"/>
<sequence length="54" mass="6358">MASGPIEVVRRTIERMEVEVGETDTEYWRGYARALRDVKKRLPTDVPSYEEENE</sequence>
<dbReference type="Proteomes" id="UP001302265">
    <property type="component" value="Segment"/>
</dbReference>
<gene>
    <name evidence="1" type="ORF">vir215_00059</name>
</gene>
<keyword evidence="2" id="KW-1185">Reference proteome</keyword>
<organism evidence="1 2">
    <name type="scientific">Caudoviricetes sp. vir215</name>
    <dbReference type="NCBI Taxonomy" id="3068354"/>
    <lineage>
        <taxon>Viruses</taxon>
        <taxon>Duplodnaviria</taxon>
        <taxon>Heunggongvirae</taxon>
        <taxon>Uroviricota</taxon>
        <taxon>Caudoviricetes</taxon>
    </lineage>
</organism>
<accession>A0AA87CCD8</accession>
<reference evidence="1 2" key="1">
    <citation type="journal article" date="2023" name="Nat. Microbiol.">
        <title>A compendium of viruses from methanogenic archaea reveals their diversity and adaptations to the gut environment.</title>
        <authorList>
            <person name="Medvedeva S."/>
            <person name="Borrel G."/>
            <person name="Krupovic M."/>
            <person name="Gribaldo S."/>
        </authorList>
    </citation>
    <scope>NUCLEOTIDE SEQUENCE [LARGE SCALE GENOMIC DNA]</scope>
</reference>
<proteinExistence type="predicted"/>